<dbReference type="EMBL" id="CP036266">
    <property type="protein sequence ID" value="QDT21154.1"/>
    <property type="molecule type" value="Genomic_DNA"/>
</dbReference>
<feature type="transmembrane region" description="Helical" evidence="10">
    <location>
        <begin position="194"/>
        <end position="216"/>
    </location>
</feature>
<dbReference type="AlphaFoldDB" id="A0A517PP61"/>
<dbReference type="NCBIfam" id="TIGR00933">
    <property type="entry name" value="2a38"/>
    <property type="match status" value="1"/>
</dbReference>
<evidence type="ECO:0000313" key="12">
    <source>
        <dbReference type="Proteomes" id="UP000320421"/>
    </source>
</evidence>
<keyword evidence="4" id="KW-0633">Potassium transport</keyword>
<feature type="transmembrane region" description="Helical" evidence="10">
    <location>
        <begin position="123"/>
        <end position="148"/>
    </location>
</feature>
<keyword evidence="5 10" id="KW-0812">Transmembrane</keyword>
<feature type="transmembrane region" description="Helical" evidence="10">
    <location>
        <begin position="356"/>
        <end position="375"/>
    </location>
</feature>
<evidence type="ECO:0000256" key="9">
    <source>
        <dbReference type="ARBA" id="ARBA00023136"/>
    </source>
</evidence>
<keyword evidence="8" id="KW-0406">Ion transport</keyword>
<feature type="transmembrane region" description="Helical" evidence="10">
    <location>
        <begin position="12"/>
        <end position="32"/>
    </location>
</feature>
<evidence type="ECO:0000256" key="4">
    <source>
        <dbReference type="ARBA" id="ARBA00022538"/>
    </source>
</evidence>
<feature type="transmembrane region" description="Helical" evidence="10">
    <location>
        <begin position="417"/>
        <end position="439"/>
    </location>
</feature>
<keyword evidence="3" id="KW-1003">Cell membrane</keyword>
<protein>
    <submittedName>
        <fullName evidence="11">Potassium/sodium uptake protein NtpJ</fullName>
    </submittedName>
</protein>
<evidence type="ECO:0000256" key="2">
    <source>
        <dbReference type="ARBA" id="ARBA00022448"/>
    </source>
</evidence>
<evidence type="ECO:0000256" key="6">
    <source>
        <dbReference type="ARBA" id="ARBA00022958"/>
    </source>
</evidence>
<dbReference type="InterPro" id="IPR003445">
    <property type="entry name" value="Cat_transpt"/>
</dbReference>
<reference evidence="11 12" key="1">
    <citation type="submission" date="2019-02" db="EMBL/GenBank/DDBJ databases">
        <title>Deep-cultivation of Planctomycetes and their phenomic and genomic characterization uncovers novel biology.</title>
        <authorList>
            <person name="Wiegand S."/>
            <person name="Jogler M."/>
            <person name="Boedeker C."/>
            <person name="Pinto D."/>
            <person name="Vollmers J."/>
            <person name="Rivas-Marin E."/>
            <person name="Kohn T."/>
            <person name="Peeters S.H."/>
            <person name="Heuer A."/>
            <person name="Rast P."/>
            <person name="Oberbeckmann S."/>
            <person name="Bunk B."/>
            <person name="Jeske O."/>
            <person name="Meyerdierks A."/>
            <person name="Storesund J.E."/>
            <person name="Kallscheuer N."/>
            <person name="Luecker S."/>
            <person name="Lage O.M."/>
            <person name="Pohl T."/>
            <person name="Merkel B.J."/>
            <person name="Hornburger P."/>
            <person name="Mueller R.-W."/>
            <person name="Bruemmer F."/>
            <person name="Labrenz M."/>
            <person name="Spormann A.M."/>
            <person name="Op den Camp H."/>
            <person name="Overmann J."/>
            <person name="Amann R."/>
            <person name="Jetten M.S.M."/>
            <person name="Mascher T."/>
            <person name="Medema M.H."/>
            <person name="Devos D.P."/>
            <person name="Kaster A.-K."/>
            <person name="Ovreas L."/>
            <person name="Rohde M."/>
            <person name="Galperin M.Y."/>
            <person name="Jogler C."/>
        </authorList>
    </citation>
    <scope>NUCLEOTIDE SEQUENCE [LARGE SCALE GENOMIC DNA]</scope>
    <source>
        <strain evidence="11 12">HG66A1</strain>
    </source>
</reference>
<feature type="transmembrane region" description="Helical" evidence="10">
    <location>
        <begin position="237"/>
        <end position="256"/>
    </location>
</feature>
<dbReference type="Proteomes" id="UP000320421">
    <property type="component" value="Chromosome"/>
</dbReference>
<name>A0A517PP61_9PLAN</name>
<dbReference type="PANTHER" id="PTHR32024">
    <property type="entry name" value="TRK SYSTEM POTASSIUM UPTAKE PROTEIN TRKG-RELATED"/>
    <property type="match status" value="1"/>
</dbReference>
<dbReference type="GO" id="GO:0005886">
    <property type="term" value="C:plasma membrane"/>
    <property type="evidence" value="ECO:0007669"/>
    <property type="project" value="UniProtKB-SubCell"/>
</dbReference>
<evidence type="ECO:0000256" key="8">
    <source>
        <dbReference type="ARBA" id="ARBA00023065"/>
    </source>
</evidence>
<evidence type="ECO:0000256" key="3">
    <source>
        <dbReference type="ARBA" id="ARBA00022475"/>
    </source>
</evidence>
<dbReference type="PANTHER" id="PTHR32024:SF1">
    <property type="entry name" value="KTR SYSTEM POTASSIUM UPTAKE PROTEIN B"/>
    <property type="match status" value="1"/>
</dbReference>
<sequence>MRHALTPNRWLAPAELFLSSFIALIILGSLGLKFLPGIYQGEPLNWTDAIFTSTSAVCVTGLIVVDTATYFTLRGQALILLLIQLGGLGMLILTSVIITALGRKISLNLESVTADSRKLIPQVSARLLITNILKFTFLIEAAGAFFLYCMWVPRLGWKGAAWPAVFHSVSAFCNAGFSTNSNSLINYQDSPGTLLVISVLIILGGLGFVTMQELNLRFAQRQQSLPRIKRLSVHSQLVLWTSFILILGGWLLFAGFEWNGLLAEMSLSDKLTNSLFLSVTPRTAGFNSIDYEQATDSTNLLTMILMMIGGSPSSTAGGLKTTTFALLGLLAWSKLRSQTTTTFASRSIPDETIQRGTGLFVISTSVVVTGVFLMSSIGDFHGYEQRFLVRLFETISAFNTVGLSMGLTDSLSLPSRWVLIFLMFAGRTGPLVIASALIVRLAHRSKFRLAYEDVIVG</sequence>
<accession>A0A517PP61</accession>
<evidence type="ECO:0000256" key="10">
    <source>
        <dbReference type="SAM" id="Phobius"/>
    </source>
</evidence>
<keyword evidence="9 10" id="KW-0472">Membrane</keyword>
<proteinExistence type="predicted"/>
<keyword evidence="6" id="KW-0630">Potassium</keyword>
<feature type="transmembrane region" description="Helical" evidence="10">
    <location>
        <begin position="44"/>
        <end position="65"/>
    </location>
</feature>
<organism evidence="11 12">
    <name type="scientific">Gimesia chilikensis</name>
    <dbReference type="NCBI Taxonomy" id="2605989"/>
    <lineage>
        <taxon>Bacteria</taxon>
        <taxon>Pseudomonadati</taxon>
        <taxon>Planctomycetota</taxon>
        <taxon>Planctomycetia</taxon>
        <taxon>Planctomycetales</taxon>
        <taxon>Planctomycetaceae</taxon>
        <taxon>Gimesia</taxon>
    </lineage>
</organism>
<evidence type="ECO:0000256" key="5">
    <source>
        <dbReference type="ARBA" id="ARBA00022692"/>
    </source>
</evidence>
<feature type="transmembrane region" description="Helical" evidence="10">
    <location>
        <begin position="77"/>
        <end position="102"/>
    </location>
</feature>
<comment type="subcellular location">
    <subcellularLocation>
        <location evidence="1">Cell membrane</location>
        <topology evidence="1">Multi-pass membrane protein</topology>
    </subcellularLocation>
</comment>
<keyword evidence="7 10" id="KW-1133">Transmembrane helix</keyword>
<evidence type="ECO:0000256" key="1">
    <source>
        <dbReference type="ARBA" id="ARBA00004651"/>
    </source>
</evidence>
<evidence type="ECO:0000313" key="11">
    <source>
        <dbReference type="EMBL" id="QDT21154.1"/>
    </source>
</evidence>
<dbReference type="GO" id="GO:0015379">
    <property type="term" value="F:potassium:chloride symporter activity"/>
    <property type="evidence" value="ECO:0007669"/>
    <property type="project" value="InterPro"/>
</dbReference>
<dbReference type="InterPro" id="IPR004772">
    <property type="entry name" value="TrkH"/>
</dbReference>
<gene>
    <name evidence="11" type="primary">ntpJ</name>
    <name evidence="11" type="ORF">HG66A1_29520</name>
</gene>
<keyword evidence="12" id="KW-1185">Reference proteome</keyword>
<dbReference type="RefSeq" id="WP_232106833.1">
    <property type="nucleotide sequence ID" value="NZ_CP036266.1"/>
</dbReference>
<evidence type="ECO:0000256" key="7">
    <source>
        <dbReference type="ARBA" id="ARBA00022989"/>
    </source>
</evidence>
<dbReference type="Pfam" id="PF02386">
    <property type="entry name" value="TrkH"/>
    <property type="match status" value="1"/>
</dbReference>
<keyword evidence="2" id="KW-0813">Transport</keyword>